<evidence type="ECO:0000259" key="1">
    <source>
        <dbReference type="Pfam" id="PF00149"/>
    </source>
</evidence>
<accession>A0ABW4IIU6</accession>
<name>A0ABW4IIU6_9SPHI</name>
<reference evidence="3" key="1">
    <citation type="journal article" date="2019" name="Int. J. Syst. Evol. Microbiol.">
        <title>The Global Catalogue of Microorganisms (GCM) 10K type strain sequencing project: providing services to taxonomists for standard genome sequencing and annotation.</title>
        <authorList>
            <consortium name="The Broad Institute Genomics Platform"/>
            <consortium name="The Broad Institute Genome Sequencing Center for Infectious Disease"/>
            <person name="Wu L."/>
            <person name="Ma J."/>
        </authorList>
    </citation>
    <scope>NUCLEOTIDE SEQUENCE [LARGE SCALE GENOMIC DNA]</scope>
    <source>
        <strain evidence="3">CCUG 53762</strain>
    </source>
</reference>
<organism evidence="2 3">
    <name type="scientific">Pseudopedobacter beijingensis</name>
    <dbReference type="NCBI Taxonomy" id="1207056"/>
    <lineage>
        <taxon>Bacteria</taxon>
        <taxon>Pseudomonadati</taxon>
        <taxon>Bacteroidota</taxon>
        <taxon>Sphingobacteriia</taxon>
        <taxon>Sphingobacteriales</taxon>
        <taxon>Sphingobacteriaceae</taxon>
        <taxon>Pseudopedobacter</taxon>
    </lineage>
</organism>
<evidence type="ECO:0000313" key="2">
    <source>
        <dbReference type="EMBL" id="MFD1632060.1"/>
    </source>
</evidence>
<dbReference type="EMBL" id="JBHUDG010000051">
    <property type="protein sequence ID" value="MFD1632060.1"/>
    <property type="molecule type" value="Genomic_DNA"/>
</dbReference>
<gene>
    <name evidence="2" type="ORF">ACFSAH_19470</name>
</gene>
<comment type="caution">
    <text evidence="2">The sequence shown here is derived from an EMBL/GenBank/DDBJ whole genome shotgun (WGS) entry which is preliminary data.</text>
</comment>
<dbReference type="SUPFAM" id="SSF56300">
    <property type="entry name" value="Metallo-dependent phosphatases"/>
    <property type="match status" value="1"/>
</dbReference>
<evidence type="ECO:0000313" key="3">
    <source>
        <dbReference type="Proteomes" id="UP001597118"/>
    </source>
</evidence>
<feature type="domain" description="Calcineurin-like phosphoesterase" evidence="1">
    <location>
        <begin position="37"/>
        <end position="218"/>
    </location>
</feature>
<sequence length="1180" mass="135785">MLTQFTAVFSQRAVFAANEQEWTSNNIPDSVKILRSIYLIGDAGKLDENNASPTLTALKKKLLINSNKQDILIFLGDNIYPKGMPDQNSRQRKEKEAVMDFQIQIQEKFKGKIFFIPGNHDWKQGLKSIDLQRDYINDHLNNGAFLPEPQTYFTQLEIDNTMLLLFLDSESLISKEKVDTVTSELQKTFKQYKHHHILIAQHHPLYSNGPHGGYFTLKDHIFPLTAIYKNLYIPLPLLGSFYPILRQQGLSTQDLNNPKYTGFAKTLINEIKQYQNIVVTSGHEHALQLLKKGKINQVVSGSSIYTSKIFPSKNILFGIGANGYARLNYYENGQCWVEFYTVTKETNKAELVYRKALYALPTNNVDLKIEKAFNYADSTKIIAVGKKYKASKSKAKFLGKHYRKSWVTPVEVPFLDLTRAQGGLKPLNRSENTLTLQNEKGKNFRFSIINNNPYDLLPSGFDATIVKELMDDQASTSYPFGSIIVDYLSKKAKIDSLDSHVFYLPPSKILGEYLSDFGGKVGILQHEIDSTKLLSTHQLYTELESSQENVVNQQLFLKHRLFDLLIGDFNRGEDEWLWEAEKQGKKTIYHPVNKYRKQFFTKIDGYIPLALKNLAPEIRHFGNKIKKPKNLSIMARNLDRNLLNQLSEEIWIATADSLKNLLTDDIIRQAVTNVPKNSYDIDGEELIQKLIIRKNSLTQVARKYYRILSRNVRVIGTKNDDIFLAFRTPKGTELNLIDTQKETKSFNRIFLNKETKSLTLYGLDGNDSLFINGNTKSRPIKIRFVGGNGNDYLENSSNQKRVLFYDDDKTRSPNNKNSKLIFNNQPWINDFNRNDFIYNKVGFSPNAMIYNMRDFASAGFTHNIKLHGFRKYPYAFAQTVSVLLAPVSGALEVKYLTSFYSLFSYNYDLILAGRYMGPAYDFNFYGLGNDTENTGNMKYYQIRSKTAFFNTYFQKRVNNHISIGIGPGFEYFNILKQDSLHYLNSSVQRSPSYDWFLKLDSYFNFDYSDDNLSPKNGWIWSNGISYFKSWQNQANHVNIKSDFRAYLTPLEQLPVTLAIRLGGAKNFGNYNFYHANSLGSISYLRGYRSERFSGDAALYSNAELRSKLTKLRSRLIAGDMGFYSFYDVGRVFYQKSENNTWHKAYGPGIWVNLFDNLILTLGYGISKDDKVFSFDTKFRF</sequence>
<dbReference type="InterPro" id="IPR004843">
    <property type="entry name" value="Calcineurin-like_PHP"/>
</dbReference>
<dbReference type="InterPro" id="IPR029052">
    <property type="entry name" value="Metallo-depent_PP-like"/>
</dbReference>
<dbReference type="Gene3D" id="3.60.21.10">
    <property type="match status" value="1"/>
</dbReference>
<dbReference type="Pfam" id="PF00149">
    <property type="entry name" value="Metallophos"/>
    <property type="match status" value="1"/>
</dbReference>
<protein>
    <submittedName>
        <fullName evidence="2">Metallophosphoesterase</fullName>
    </submittedName>
</protein>
<dbReference type="RefSeq" id="WP_379664381.1">
    <property type="nucleotide sequence ID" value="NZ_JBHUDG010000051.1"/>
</dbReference>
<dbReference type="Proteomes" id="UP001597118">
    <property type="component" value="Unassembled WGS sequence"/>
</dbReference>
<proteinExistence type="predicted"/>
<keyword evidence="3" id="KW-1185">Reference proteome</keyword>